<evidence type="ECO:0000313" key="1">
    <source>
        <dbReference type="EMBL" id="GMJ09303.1"/>
    </source>
</evidence>
<protein>
    <submittedName>
        <fullName evidence="1">Uncharacterized protein</fullName>
    </submittedName>
</protein>
<dbReference type="Proteomes" id="UP001165190">
    <property type="component" value="Unassembled WGS sequence"/>
</dbReference>
<evidence type="ECO:0000313" key="2">
    <source>
        <dbReference type="Proteomes" id="UP001165190"/>
    </source>
</evidence>
<name>A0A9W7J709_HIBTR</name>
<dbReference type="PANTHER" id="PTHR33116:SF86">
    <property type="entry name" value="REVERSE TRANSCRIPTASE DOMAIN-CONTAINING PROTEIN"/>
    <property type="match status" value="1"/>
</dbReference>
<dbReference type="EMBL" id="BSYR01000055">
    <property type="protein sequence ID" value="GMJ09303.1"/>
    <property type="molecule type" value="Genomic_DNA"/>
</dbReference>
<dbReference type="PANTHER" id="PTHR33116">
    <property type="entry name" value="REVERSE TRANSCRIPTASE ZINC-BINDING DOMAIN-CONTAINING PROTEIN-RELATED-RELATED"/>
    <property type="match status" value="1"/>
</dbReference>
<accession>A0A9W7J709</accession>
<reference evidence="1" key="1">
    <citation type="submission" date="2023-05" db="EMBL/GenBank/DDBJ databases">
        <title>Genome and transcriptome analyses reveal genes involved in the formation of fine ridges on petal epidermal cells in Hibiscus trionum.</title>
        <authorList>
            <person name="Koshimizu S."/>
            <person name="Masuda S."/>
            <person name="Ishii T."/>
            <person name="Shirasu K."/>
            <person name="Hoshino A."/>
            <person name="Arita M."/>
        </authorList>
    </citation>
    <scope>NUCLEOTIDE SEQUENCE</scope>
    <source>
        <strain evidence="1">Hamamatsu line</strain>
    </source>
</reference>
<comment type="caution">
    <text evidence="1">The sequence shown here is derived from an EMBL/GenBank/DDBJ whole genome shotgun (WGS) entry which is preliminary data.</text>
</comment>
<organism evidence="1 2">
    <name type="scientific">Hibiscus trionum</name>
    <name type="common">Flower of an hour</name>
    <dbReference type="NCBI Taxonomy" id="183268"/>
    <lineage>
        <taxon>Eukaryota</taxon>
        <taxon>Viridiplantae</taxon>
        <taxon>Streptophyta</taxon>
        <taxon>Embryophyta</taxon>
        <taxon>Tracheophyta</taxon>
        <taxon>Spermatophyta</taxon>
        <taxon>Magnoliopsida</taxon>
        <taxon>eudicotyledons</taxon>
        <taxon>Gunneridae</taxon>
        <taxon>Pentapetalae</taxon>
        <taxon>rosids</taxon>
        <taxon>malvids</taxon>
        <taxon>Malvales</taxon>
        <taxon>Malvaceae</taxon>
        <taxon>Malvoideae</taxon>
        <taxon>Hibiscus</taxon>
    </lineage>
</organism>
<sequence>MGRFGSGQNVSVLKSTVFFSKNVDDSLCMTISAHVDFGEVGNLGRYLGVPLLHSRVSKAVYQYIIQRVRDKLSGWSAKCLSFAGRLVLAKSVLSSIPYYSMQSTHLPKGVYADIEKIIRGFI</sequence>
<gene>
    <name evidence="1" type="ORF">HRI_004599500</name>
</gene>
<dbReference type="OrthoDB" id="1740441at2759"/>
<dbReference type="AlphaFoldDB" id="A0A9W7J709"/>
<keyword evidence="2" id="KW-1185">Reference proteome</keyword>
<proteinExistence type="predicted"/>